<comment type="caution">
    <text evidence="1">The sequence shown here is derived from an EMBL/GenBank/DDBJ whole genome shotgun (WGS) entry which is preliminary data.</text>
</comment>
<evidence type="ECO:0000313" key="2">
    <source>
        <dbReference type="Proteomes" id="UP001234297"/>
    </source>
</evidence>
<dbReference type="Proteomes" id="UP001234297">
    <property type="component" value="Chromosome 3"/>
</dbReference>
<gene>
    <name evidence="1" type="ORF">MRB53_008934</name>
</gene>
<reference evidence="1 2" key="1">
    <citation type="journal article" date="2022" name="Hortic Res">
        <title>A haplotype resolved chromosomal level avocado genome allows analysis of novel avocado genes.</title>
        <authorList>
            <person name="Nath O."/>
            <person name="Fletcher S.J."/>
            <person name="Hayward A."/>
            <person name="Shaw L.M."/>
            <person name="Masouleh A.K."/>
            <person name="Furtado A."/>
            <person name="Henry R.J."/>
            <person name="Mitter N."/>
        </authorList>
    </citation>
    <scope>NUCLEOTIDE SEQUENCE [LARGE SCALE GENOMIC DNA]</scope>
    <source>
        <strain evidence="2">cv. Hass</strain>
    </source>
</reference>
<name>A0ACC2LNK7_PERAE</name>
<sequence length="954" mass="108025">MFSFSFILLFSLSLLFGHRLSLAHNNSLNASKTPFDVGVVLDLATPLGKMSEICISMAVADFYKTHNNYTTKLNLHWSDSNQDLVDAASKALDLLKGAQVKAIIGPQTSPQAQFLAELGDKYHVPILSFSSTSPLLSTIQTPYFMRSDSSQMKAIAAVVKAFKWREVVLICEDIPHGNGVTPYLTDELQEVEARVSYKSVISHLMSDDQIAQELNKLKELQTRVFIVHLSLSLSSRLFFKANMDGMMSEGYAWIVTDSLANFLDSVNSSVIQTIQGVLGVRPYIPISKEMKNFSKRWKRKLLNENPDFDRLKLNIFWLWAYDAVWALAKAIEEVQQTRQNSIDLAGLGVSEIGPRLRDAILKTNFKGLSGQFKLINGQLESSTFQIVNVNEKGERGIGFWTASQGLHKKLKTYSTSKADLKPIIWPGESATVPKSWKKLEIGVPKRYGFTEFVNAIRDPQTNQSIVTGYTIDIFEAAVKELPYALDYEFVPFKNEDGKQTGNYNELVDQVYWKEFDAVVGDVTIIANRSRYVDFTLPYIESGVALVVSVKENRNKAWIFLKPLCWDVWLTTGAAFVLTGVVVWTLEHRINEEFRGPLAHQVGVTLWFSFSTLVFAHRERLVSNWSRFVVIIWVFVVWILTTSYSASFTSLVTLHQLQPAFNKISNRDYVGYQGGGFVLDYLKTLGYEESKLKAYSSAEEYAEALSNGTVVAIFDEIPYLRLFFANNENCAKYKMVEPIYKTSGFGFVFPTGSPLVADMSRAILNVTQGPTMKRIEEKWRMPETICRDQPLPISSSLTLDNFWGLFLLTGTASISAFLIFLLSFLFRNKHVLITRDYGVSFRQRLIAIISAFEIHSKARTQRHLSLHLHQQTKKAQKTEEMGIYRSRRKLSINRLCTSENKEGPKKDKGTAGTEILNGNLGYLRLKTTMELEFQNCKKRLQSRPGKFQSNSVEDT</sequence>
<proteinExistence type="predicted"/>
<keyword evidence="2" id="KW-1185">Reference proteome</keyword>
<organism evidence="1 2">
    <name type="scientific">Persea americana</name>
    <name type="common">Avocado</name>
    <dbReference type="NCBI Taxonomy" id="3435"/>
    <lineage>
        <taxon>Eukaryota</taxon>
        <taxon>Viridiplantae</taxon>
        <taxon>Streptophyta</taxon>
        <taxon>Embryophyta</taxon>
        <taxon>Tracheophyta</taxon>
        <taxon>Spermatophyta</taxon>
        <taxon>Magnoliopsida</taxon>
        <taxon>Magnoliidae</taxon>
        <taxon>Laurales</taxon>
        <taxon>Lauraceae</taxon>
        <taxon>Persea</taxon>
    </lineage>
</organism>
<evidence type="ECO:0000313" key="1">
    <source>
        <dbReference type="EMBL" id="KAJ8634667.1"/>
    </source>
</evidence>
<dbReference type="EMBL" id="CM056811">
    <property type="protein sequence ID" value="KAJ8634667.1"/>
    <property type="molecule type" value="Genomic_DNA"/>
</dbReference>
<accession>A0ACC2LNK7</accession>
<protein>
    <submittedName>
        <fullName evidence="1">Uncharacterized protein</fullName>
    </submittedName>
</protein>